<evidence type="ECO:0000313" key="2">
    <source>
        <dbReference type="Proteomes" id="UP001305815"/>
    </source>
</evidence>
<dbReference type="PANTHER" id="PTHR34071">
    <property type="entry name" value="5-NITROIMIDAZOLE ANTIBIOTICS RESISTANCE PROTEIN, NIMA-FAMILY-RELATED PROTEIN-RELATED"/>
    <property type="match status" value="1"/>
</dbReference>
<dbReference type="Proteomes" id="UP001305815">
    <property type="component" value="Chromosome"/>
</dbReference>
<dbReference type="PANTHER" id="PTHR34071:SF2">
    <property type="entry name" value="FLAVIN-NUCLEOTIDE-BINDING PROTEIN"/>
    <property type="match status" value="1"/>
</dbReference>
<dbReference type="InterPro" id="IPR024747">
    <property type="entry name" value="Pyridox_Oxase-rel"/>
</dbReference>
<accession>A0ABM8I8X9</accession>
<keyword evidence="2" id="KW-1185">Reference proteome</keyword>
<name>A0ABM8I8X9_9FIRM</name>
<reference evidence="2" key="1">
    <citation type="journal article" date="2023" name="Int. J. Syst. Evol. Microbiol.">
        <title>Claveliimonas bilis gen. nov., sp. nov., deoxycholic acid-producing bacteria isolated from human faeces, and reclassification of Sellimonas monacensis Zenner et al. 2021 as Claveliimonas monacensis comb. nov.</title>
        <authorList>
            <person name="Hisatomi A."/>
            <person name="Kastawa N.W.E.P.G."/>
            <person name="Song I."/>
            <person name="Ohkuma M."/>
            <person name="Fukiya S."/>
            <person name="Sakamoto M."/>
        </authorList>
    </citation>
    <scope>NUCLEOTIDE SEQUENCE [LARGE SCALE GENOMIC DNA]</scope>
    <source>
        <strain evidence="2">12BBH14</strain>
    </source>
</reference>
<dbReference type="Gene3D" id="2.30.110.10">
    <property type="entry name" value="Electron Transport, Fmn-binding Protein, Chain A"/>
    <property type="match status" value="1"/>
</dbReference>
<dbReference type="InterPro" id="IPR012349">
    <property type="entry name" value="Split_barrel_FMN-bd"/>
</dbReference>
<dbReference type="RefSeq" id="WP_256193117.1">
    <property type="nucleotide sequence ID" value="NZ_AP027742.1"/>
</dbReference>
<protein>
    <submittedName>
        <fullName evidence="1">MFS transporter</fullName>
    </submittedName>
</protein>
<dbReference type="EMBL" id="AP027742">
    <property type="protein sequence ID" value="BDZ76898.1"/>
    <property type="molecule type" value="Genomic_DNA"/>
</dbReference>
<evidence type="ECO:0000313" key="1">
    <source>
        <dbReference type="EMBL" id="BDZ76898.1"/>
    </source>
</evidence>
<dbReference type="Pfam" id="PF12900">
    <property type="entry name" value="Pyridox_ox_2"/>
    <property type="match status" value="1"/>
</dbReference>
<gene>
    <name evidence="1" type="ORF">Lac1_10810</name>
</gene>
<organism evidence="1 2">
    <name type="scientific">Claveliimonas bilis</name>
    <dbReference type="NCBI Taxonomy" id="3028070"/>
    <lineage>
        <taxon>Bacteria</taxon>
        <taxon>Bacillati</taxon>
        <taxon>Bacillota</taxon>
        <taxon>Clostridia</taxon>
        <taxon>Lachnospirales</taxon>
        <taxon>Lachnospiraceae</taxon>
        <taxon>Claveliimonas</taxon>
    </lineage>
</organism>
<sequence length="159" mass="18608">MRRPKREIKDLKDIQEIIKECKVCRIGMQSQGKIYIVPMNFGCEYEDGQPVFYFHSAKVGRKIETLREEPEVCVELDCRHGLMEAEKPCDHSYYFASLIGTGKARMMQTPEEKLYGLKVIMRHQTGKDFDNFDEKWINAVEVIKVKLEEYACKHHDGTN</sequence>
<dbReference type="SUPFAM" id="SSF50475">
    <property type="entry name" value="FMN-binding split barrel"/>
    <property type="match status" value="1"/>
</dbReference>
<proteinExistence type="predicted"/>